<evidence type="ECO:0000256" key="2">
    <source>
        <dbReference type="ARBA" id="ARBA00022643"/>
    </source>
</evidence>
<dbReference type="EMBL" id="JACICF010000001">
    <property type="protein sequence ID" value="MBB3762996.1"/>
    <property type="molecule type" value="Genomic_DNA"/>
</dbReference>
<name>A0A839YVD1_9SPHN</name>
<keyword evidence="1" id="KW-0285">Flavoprotein</keyword>
<dbReference type="NCBIfam" id="TIGR00229">
    <property type="entry name" value="sensory_box"/>
    <property type="match status" value="1"/>
</dbReference>
<dbReference type="CDD" id="cd00130">
    <property type="entry name" value="PAS"/>
    <property type="match status" value="1"/>
</dbReference>
<dbReference type="Gene3D" id="3.30.450.20">
    <property type="entry name" value="PAS domain"/>
    <property type="match status" value="1"/>
</dbReference>
<dbReference type="Pfam" id="PF13426">
    <property type="entry name" value="PAS_9"/>
    <property type="match status" value="1"/>
</dbReference>
<evidence type="ECO:0000256" key="3">
    <source>
        <dbReference type="ARBA" id="ARBA00022991"/>
    </source>
</evidence>
<accession>A0A839YVD1</accession>
<dbReference type="AlphaFoldDB" id="A0A839YVD1"/>
<reference evidence="5 6" key="1">
    <citation type="submission" date="2020-08" db="EMBL/GenBank/DDBJ databases">
        <title>Genomic Encyclopedia of Type Strains, Phase IV (KMG-IV): sequencing the most valuable type-strain genomes for metagenomic binning, comparative biology and taxonomic classification.</title>
        <authorList>
            <person name="Goeker M."/>
        </authorList>
    </citation>
    <scope>NUCLEOTIDE SEQUENCE [LARGE SCALE GENOMIC DNA]</scope>
    <source>
        <strain evidence="5 6">DSM 24194</strain>
    </source>
</reference>
<feature type="domain" description="PAS" evidence="4">
    <location>
        <begin position="4"/>
        <end position="53"/>
    </location>
</feature>
<dbReference type="Proteomes" id="UP000578569">
    <property type="component" value="Unassembled WGS sequence"/>
</dbReference>
<protein>
    <submittedName>
        <fullName evidence="5">PAS domain S-box-containing protein</fullName>
    </submittedName>
</protein>
<dbReference type="SUPFAM" id="SSF55785">
    <property type="entry name" value="PYP-like sensor domain (PAS domain)"/>
    <property type="match status" value="1"/>
</dbReference>
<keyword evidence="6" id="KW-1185">Reference proteome</keyword>
<dbReference type="PANTHER" id="PTHR47429:SF2">
    <property type="entry name" value="PROTEIN TWIN LOV 1"/>
    <property type="match status" value="1"/>
</dbReference>
<dbReference type="InterPro" id="IPR035965">
    <property type="entry name" value="PAS-like_dom_sf"/>
</dbReference>
<proteinExistence type="predicted"/>
<organism evidence="5 6">
    <name type="scientific">Sphingomicrobium lutaoense</name>
    <dbReference type="NCBI Taxonomy" id="515949"/>
    <lineage>
        <taxon>Bacteria</taxon>
        <taxon>Pseudomonadati</taxon>
        <taxon>Pseudomonadota</taxon>
        <taxon>Alphaproteobacteria</taxon>
        <taxon>Sphingomonadales</taxon>
        <taxon>Sphingomonadaceae</taxon>
        <taxon>Sphingomicrobium</taxon>
    </lineage>
</organism>
<keyword evidence="2" id="KW-0288">FMN</keyword>
<evidence type="ECO:0000256" key="1">
    <source>
        <dbReference type="ARBA" id="ARBA00022630"/>
    </source>
</evidence>
<dbReference type="RefSeq" id="WP_183932336.1">
    <property type="nucleotide sequence ID" value="NZ_JACICF010000001.1"/>
</dbReference>
<evidence type="ECO:0000259" key="4">
    <source>
        <dbReference type="PROSITE" id="PS50112"/>
    </source>
</evidence>
<gene>
    <name evidence="5" type="ORF">FHS50_000019</name>
</gene>
<evidence type="ECO:0000313" key="5">
    <source>
        <dbReference type="EMBL" id="MBB3762996.1"/>
    </source>
</evidence>
<comment type="caution">
    <text evidence="5">The sequence shown here is derived from an EMBL/GenBank/DDBJ whole genome shotgun (WGS) entry which is preliminary data.</text>
</comment>
<keyword evidence="3" id="KW-0157">Chromophore</keyword>
<dbReference type="PANTHER" id="PTHR47429">
    <property type="entry name" value="PROTEIN TWIN LOV 1"/>
    <property type="match status" value="1"/>
</dbReference>
<dbReference type="PROSITE" id="PS50112">
    <property type="entry name" value="PAS"/>
    <property type="match status" value="1"/>
</dbReference>
<dbReference type="InterPro" id="IPR000014">
    <property type="entry name" value="PAS"/>
</dbReference>
<sequence>MTDIPDSLRDYMQSSHLAMSLADAGEGDMPLIAANDGFRKLTGYADSEIVGRNCRFLQHDLREQPGLDAIRLMIADQGRETSRSMIINFRKDGTPFVNLLTLTRLRDATKKTRFMFASQYDVTHTAPRELAHYDDRLVAAFRSDFGERESNQFLIGSIHAITDAAVTIAQARMLLEEADRAGSLY</sequence>
<evidence type="ECO:0000313" key="6">
    <source>
        <dbReference type="Proteomes" id="UP000578569"/>
    </source>
</evidence>